<protein>
    <submittedName>
        <fullName evidence="1">Esterase</fullName>
    </submittedName>
</protein>
<evidence type="ECO:0000313" key="1">
    <source>
        <dbReference type="EMBL" id="KAL1244396.1"/>
    </source>
</evidence>
<evidence type="ECO:0000313" key="2">
    <source>
        <dbReference type="Proteomes" id="UP001558632"/>
    </source>
</evidence>
<dbReference type="EMBL" id="JBEUSY010000135">
    <property type="protein sequence ID" value="KAL1244396.1"/>
    <property type="molecule type" value="Genomic_DNA"/>
</dbReference>
<sequence length="165" mass="18803">MYLEKESTSNNRDKQGYCGIEPYKKNGKPCPNCTVQNFKPEVSRFKNGKKSTSNNRDKQGYCGIEPYKKNGKPCPNCTVQNFKPEIYYTFGKNTIVATRILKIFEERLNFYFEANDITSAEKKRAILMNVCGPSANFVEGKGTFESCTVRNRFSITISQAFPTPE</sequence>
<keyword evidence="2" id="KW-1185">Reference proteome</keyword>
<dbReference type="Proteomes" id="UP001558632">
    <property type="component" value="Unassembled WGS sequence"/>
</dbReference>
<proteinExistence type="predicted"/>
<reference evidence="1 2" key="1">
    <citation type="submission" date="2024-07" db="EMBL/GenBank/DDBJ databases">
        <title>Enhanced genomic and transcriptomic resources for Trichinella pseudospiralis and T. spiralis underpin the discovery of pronounced molecular differences between stages and species.</title>
        <authorList>
            <person name="Pasi K.K."/>
            <person name="La Rosa G."/>
            <person name="Gomez-Morales M.A."/>
            <person name="Tosini F."/>
            <person name="Sumanam S."/>
            <person name="Young N.D."/>
            <person name="Chang B.C."/>
            <person name="Robin G.B."/>
        </authorList>
    </citation>
    <scope>NUCLEOTIDE SEQUENCE [LARGE SCALE GENOMIC DNA]</scope>
    <source>
        <strain evidence="1">ISS534</strain>
    </source>
</reference>
<gene>
    <name evidence="1" type="ORF">TSPI_09078</name>
</gene>
<organism evidence="1 2">
    <name type="scientific">Trichinella spiralis</name>
    <name type="common">Trichina worm</name>
    <dbReference type="NCBI Taxonomy" id="6334"/>
    <lineage>
        <taxon>Eukaryota</taxon>
        <taxon>Metazoa</taxon>
        <taxon>Ecdysozoa</taxon>
        <taxon>Nematoda</taxon>
        <taxon>Enoplea</taxon>
        <taxon>Dorylaimia</taxon>
        <taxon>Trichinellida</taxon>
        <taxon>Trichinellidae</taxon>
        <taxon>Trichinella</taxon>
    </lineage>
</organism>
<comment type="caution">
    <text evidence="1">The sequence shown here is derived from an EMBL/GenBank/DDBJ whole genome shotgun (WGS) entry which is preliminary data.</text>
</comment>
<accession>A0ABR3KX07</accession>
<name>A0ABR3KX07_TRISP</name>